<gene>
    <name evidence="1" type="ORF">AMTR_s00038p00200360</name>
</gene>
<dbReference type="HOGENOM" id="CLU_2295476_0_0_1"/>
<protein>
    <submittedName>
        <fullName evidence="1">Uncharacterized protein</fullName>
    </submittedName>
</protein>
<dbReference type="EMBL" id="KI392532">
    <property type="protein sequence ID" value="ERN14648.1"/>
    <property type="molecule type" value="Genomic_DNA"/>
</dbReference>
<dbReference type="AlphaFoldDB" id="U5D2S2"/>
<keyword evidence="2" id="KW-1185">Reference proteome</keyword>
<dbReference type="Gramene" id="ERN14648">
    <property type="protein sequence ID" value="ERN14648"/>
    <property type="gene ID" value="AMTR_s00038p00200360"/>
</dbReference>
<sequence length="101" mass="11505">MISNVLLGVDDQHYGFDEKCLYLWLCCSQLHMVPHISMFKKLEHYGLVEVVTSMFARASMWLSSVVITMENLCDLKLSQSIFDALERKVKICAQMGGTDLV</sequence>
<reference evidence="2" key="1">
    <citation type="journal article" date="2013" name="Science">
        <title>The Amborella genome and the evolution of flowering plants.</title>
        <authorList>
            <consortium name="Amborella Genome Project"/>
        </authorList>
    </citation>
    <scope>NUCLEOTIDE SEQUENCE [LARGE SCALE GENOMIC DNA]</scope>
</reference>
<dbReference type="Proteomes" id="UP000017836">
    <property type="component" value="Unassembled WGS sequence"/>
</dbReference>
<evidence type="ECO:0000313" key="2">
    <source>
        <dbReference type="Proteomes" id="UP000017836"/>
    </source>
</evidence>
<accession>U5D2S2</accession>
<proteinExistence type="predicted"/>
<name>U5D2S2_AMBTC</name>
<organism evidence="1 2">
    <name type="scientific">Amborella trichopoda</name>
    <dbReference type="NCBI Taxonomy" id="13333"/>
    <lineage>
        <taxon>Eukaryota</taxon>
        <taxon>Viridiplantae</taxon>
        <taxon>Streptophyta</taxon>
        <taxon>Embryophyta</taxon>
        <taxon>Tracheophyta</taxon>
        <taxon>Spermatophyta</taxon>
        <taxon>Magnoliopsida</taxon>
        <taxon>Amborellales</taxon>
        <taxon>Amborellaceae</taxon>
        <taxon>Amborella</taxon>
    </lineage>
</organism>
<evidence type="ECO:0000313" key="1">
    <source>
        <dbReference type="EMBL" id="ERN14648.1"/>
    </source>
</evidence>